<dbReference type="GO" id="GO:0000776">
    <property type="term" value="C:kinetochore"/>
    <property type="evidence" value="ECO:0007669"/>
    <property type="project" value="TreeGrafter"/>
</dbReference>
<dbReference type="OrthoDB" id="408964at2759"/>
<dbReference type="InterPro" id="IPR011009">
    <property type="entry name" value="Kinase-like_dom_sf"/>
</dbReference>
<evidence type="ECO:0000313" key="11">
    <source>
        <dbReference type="Proteomes" id="UP000053958"/>
    </source>
</evidence>
<dbReference type="PROSITE" id="PS00108">
    <property type="entry name" value="PROTEIN_KINASE_ST"/>
    <property type="match status" value="1"/>
</dbReference>
<dbReference type="CDD" id="cd13117">
    <property type="entry name" value="POLO_box_2"/>
    <property type="match status" value="1"/>
</dbReference>
<dbReference type="Pfam" id="PF00069">
    <property type="entry name" value="Pkinase"/>
    <property type="match status" value="1"/>
</dbReference>
<dbReference type="PROSITE" id="PS50011">
    <property type="entry name" value="PROTEIN_KINASE_DOM"/>
    <property type="match status" value="1"/>
</dbReference>
<keyword evidence="6 7" id="KW-0067">ATP-binding</keyword>
<feature type="binding site" evidence="7">
    <location>
        <position position="90"/>
    </location>
    <ligand>
        <name>ATP</name>
        <dbReference type="ChEBI" id="CHEBI:30616"/>
    </ligand>
</feature>
<feature type="compositionally biased region" description="Polar residues" evidence="8">
    <location>
        <begin position="1"/>
        <end position="11"/>
    </location>
</feature>
<dbReference type="STRING" id="1408163.A0A0F4YGD1"/>
<dbReference type="FunFam" id="1.10.510.10:FF:000652">
    <property type="entry name" value="Serine/threonine-protein kinase"/>
    <property type="match status" value="1"/>
</dbReference>
<dbReference type="EC" id="2.7.11.21" evidence="10"/>
<reference evidence="10 11" key="1">
    <citation type="submission" date="2015-04" db="EMBL/GenBank/DDBJ databases">
        <authorList>
            <person name="Heijne W.H."/>
            <person name="Fedorova N.D."/>
            <person name="Nierman W.C."/>
            <person name="Vollebregt A.W."/>
            <person name="Zhao Z."/>
            <person name="Wu L."/>
            <person name="Kumar M."/>
            <person name="Stam H."/>
            <person name="van den Berg M.A."/>
            <person name="Pel H.J."/>
        </authorList>
    </citation>
    <scope>NUCLEOTIDE SEQUENCE [LARGE SCALE GENOMIC DNA]</scope>
    <source>
        <strain evidence="10 11">CBS 393.64</strain>
    </source>
</reference>
<protein>
    <submittedName>
        <fullName evidence="10">Polo kinase</fullName>
        <ecNumber evidence="10">2.7.11.21</ecNumber>
    </submittedName>
</protein>
<dbReference type="FunFam" id="3.30.1120.30:FF:000004">
    <property type="entry name" value="Serine/threonine-protein kinase"/>
    <property type="match status" value="1"/>
</dbReference>
<evidence type="ECO:0000259" key="9">
    <source>
        <dbReference type="PROSITE" id="PS50011"/>
    </source>
</evidence>
<dbReference type="CDD" id="cd14099">
    <property type="entry name" value="STKc_PLK"/>
    <property type="match status" value="1"/>
</dbReference>
<evidence type="ECO:0000256" key="2">
    <source>
        <dbReference type="ARBA" id="ARBA00022679"/>
    </source>
</evidence>
<dbReference type="GO" id="GO:0005816">
    <property type="term" value="C:spindle pole body"/>
    <property type="evidence" value="ECO:0007669"/>
    <property type="project" value="TreeGrafter"/>
</dbReference>
<feature type="compositionally biased region" description="Low complexity" evidence="8">
    <location>
        <begin position="26"/>
        <end position="43"/>
    </location>
</feature>
<dbReference type="GO" id="GO:0000922">
    <property type="term" value="C:spindle pole"/>
    <property type="evidence" value="ECO:0007669"/>
    <property type="project" value="TreeGrafter"/>
</dbReference>
<dbReference type="GeneID" id="25321317"/>
<dbReference type="FunFam" id="3.30.200.20:FF:000091">
    <property type="entry name" value="Serine/threonine-protein kinase PLK"/>
    <property type="match status" value="1"/>
</dbReference>
<evidence type="ECO:0000313" key="10">
    <source>
        <dbReference type="EMBL" id="KKA17011.1"/>
    </source>
</evidence>
<accession>A0A0F4YGD1</accession>
<evidence type="ECO:0000256" key="5">
    <source>
        <dbReference type="ARBA" id="ARBA00022777"/>
    </source>
</evidence>
<keyword evidence="11" id="KW-1185">Reference proteome</keyword>
<dbReference type="GO" id="GO:0004674">
    <property type="term" value="F:protein serine/threonine kinase activity"/>
    <property type="evidence" value="ECO:0007669"/>
    <property type="project" value="UniProtKB-KW"/>
</dbReference>
<evidence type="ECO:0000256" key="4">
    <source>
        <dbReference type="ARBA" id="ARBA00022741"/>
    </source>
</evidence>
<name>A0A0F4YGD1_RASE3</name>
<feature type="compositionally biased region" description="Basic and acidic residues" evidence="8">
    <location>
        <begin position="14"/>
        <end position="24"/>
    </location>
</feature>
<dbReference type="Gene3D" id="1.10.510.10">
    <property type="entry name" value="Transferase(Phosphotransferase) domain 1"/>
    <property type="match status" value="1"/>
</dbReference>
<dbReference type="Gene3D" id="3.30.1120.30">
    <property type="entry name" value="POLO box domain"/>
    <property type="match status" value="1"/>
</dbReference>
<evidence type="ECO:0000256" key="1">
    <source>
        <dbReference type="ARBA" id="ARBA00022527"/>
    </source>
</evidence>
<dbReference type="GO" id="GO:0005524">
    <property type="term" value="F:ATP binding"/>
    <property type="evidence" value="ECO:0007669"/>
    <property type="project" value="UniProtKB-UniRule"/>
</dbReference>
<dbReference type="InterPro" id="IPR033695">
    <property type="entry name" value="POLO_box_2"/>
</dbReference>
<evidence type="ECO:0000256" key="8">
    <source>
        <dbReference type="SAM" id="MobiDB-lite"/>
    </source>
</evidence>
<comment type="caution">
    <text evidence="10">The sequence shown here is derived from an EMBL/GenBank/DDBJ whole genome shotgun (WGS) entry which is preliminary data.</text>
</comment>
<dbReference type="PROSITE" id="PS00107">
    <property type="entry name" value="PROTEIN_KINASE_ATP"/>
    <property type="match status" value="1"/>
</dbReference>
<feature type="compositionally biased region" description="Polar residues" evidence="8">
    <location>
        <begin position="525"/>
        <end position="534"/>
    </location>
</feature>
<gene>
    <name evidence="10" type="ORF">T310_9379</name>
</gene>
<feature type="compositionally biased region" description="Basic and acidic residues" evidence="8">
    <location>
        <begin position="617"/>
        <end position="628"/>
    </location>
</feature>
<feature type="compositionally biased region" description="Polar residues" evidence="8">
    <location>
        <begin position="503"/>
        <end position="514"/>
    </location>
</feature>
<dbReference type="Proteomes" id="UP000053958">
    <property type="component" value="Unassembled WGS sequence"/>
</dbReference>
<feature type="region of interest" description="Disordered" evidence="8">
    <location>
        <begin position="583"/>
        <end position="701"/>
    </location>
</feature>
<feature type="compositionally biased region" description="Polar residues" evidence="8">
    <location>
        <begin position="668"/>
        <end position="700"/>
    </location>
</feature>
<feature type="compositionally biased region" description="Polar residues" evidence="8">
    <location>
        <begin position="591"/>
        <end position="603"/>
    </location>
</feature>
<keyword evidence="2 10" id="KW-0808">Transferase</keyword>
<dbReference type="GO" id="GO:0007052">
    <property type="term" value="P:mitotic spindle organization"/>
    <property type="evidence" value="ECO:0007669"/>
    <property type="project" value="TreeGrafter"/>
</dbReference>
<dbReference type="SUPFAM" id="SSF56112">
    <property type="entry name" value="Protein kinase-like (PK-like)"/>
    <property type="match status" value="1"/>
</dbReference>
<proteinExistence type="predicted"/>
<feature type="domain" description="Protein kinase" evidence="9">
    <location>
        <begin position="61"/>
        <end position="322"/>
    </location>
</feature>
<evidence type="ECO:0000256" key="7">
    <source>
        <dbReference type="PROSITE-ProRule" id="PRU10141"/>
    </source>
</evidence>
<feature type="region of interest" description="Disordered" evidence="8">
    <location>
        <begin position="503"/>
        <end position="534"/>
    </location>
</feature>
<dbReference type="RefSeq" id="XP_013323623.1">
    <property type="nucleotide sequence ID" value="XM_013468169.1"/>
</dbReference>
<evidence type="ECO:0000256" key="3">
    <source>
        <dbReference type="ARBA" id="ARBA00022737"/>
    </source>
</evidence>
<sequence length="1138" mass="126715">MEALSPRSTNLPIKKKESETRQKVDPNAPAAAPAQKPAPSKVHAPPPPPIVTEPGEDGERYSTGQFLGKGGFAVCYEGKLLRNGRVFAMKVVKSEMHQKKMAEKFRTELEIHSKMRHPNIVRFYRAFAFEQCTYVILELCPNGSVMDMVKKRKCLSLPEVRRFMIQLCGAVKYLHKRLVAHRDLKMGNLFLDHNMNIKVGDFGLAAMILSEKDERRRQTLCGTPNYIAPEVIDKSKGGHNQKVDIWSLGVICFAMLTGYPPFQSKTQEEIYKKVRNLNYVWPKDSECGNHIPEEAKSLVSSCLNLAEDERPLPDDIVDHDFFNMYDGCIPRQLDPSCRHTKPVWLRAEEPRGDRMIGGYSLEYDEKYLSKAAHIKDPRERYLFCKAEFYTECGVGRKPDGSYRKCAGKNASKTALSETLLEQDRKLSPIIPLPPDFVYRYPVSLDGDWSVPDNEVPLKERNNDSGSDDSYETMPHSTDLKGDSASLARTQAALAAAQLRRMESQPQSHAATLRQQALPMRGPSRNVGTTRSAQETAAAMRRAINTQDFVPDSSARGLAQRPVRVPRGVAASYSASIRDLDRLVAPPMPKSESVSSNFTMGKTRSQSRRQLESAASERPPDPPVAREEEQPPPSRGNPDRDELRPEPPASRVTRAPSRGKEDIRPTGEGFQTQRGDQNLQKGPQGTNRTGSSGNKPRSTLGLSPLIHSSEEFELMQGSSPEEVVMDIKVLLKNLTPTSSRRAYRPQARRRPHTYVIKWVDYTNRYGIGYVLDDGSVGCVFKAENGQPASCVVVRDGERHIRRKARSQENRDGQSAYSEADQLVPRNGKPVEFYENCDNGPPECRGIRRVLVQPTVFEVKPSSSGSGGLGVKVKTGSSMEYARSEAEKVKRVKLVDQFGKYMIGSLGRHGDEEIDDDALSTRSSGQYIKFYQRLGNVGVWGFGDGAFQFNFPDHTKLVISHGSSRGASPWIDFYHLSPSAARYLSAKGKMHPTGFDTRAVASDEAATFLAVASAPPEAATDERLREVLEANLFLQKMDFVRNVLSGWIRYGRLGGRPRPSAARVDSDGNSYTEHPPEIYWDGPQERPSGNGGKYVWVTVGAQGGDGEYVCYTPNNMQPEQGSRRAEARPGEEAGASRGRH</sequence>
<dbReference type="SUPFAM" id="SSF82615">
    <property type="entry name" value="Polo-box domain"/>
    <property type="match status" value="2"/>
</dbReference>
<dbReference type="GO" id="GO:0005634">
    <property type="term" value="C:nucleus"/>
    <property type="evidence" value="ECO:0007669"/>
    <property type="project" value="TreeGrafter"/>
</dbReference>
<feature type="region of interest" description="Disordered" evidence="8">
    <location>
        <begin position="1"/>
        <end position="60"/>
    </location>
</feature>
<dbReference type="CDD" id="cd13118">
    <property type="entry name" value="POLO_box_1"/>
    <property type="match status" value="1"/>
</dbReference>
<keyword evidence="1" id="KW-0723">Serine/threonine-protein kinase</keyword>
<dbReference type="AlphaFoldDB" id="A0A0F4YGD1"/>
<dbReference type="PANTHER" id="PTHR24345:SF0">
    <property type="entry name" value="CELL CYCLE SERINE_THREONINE-PROTEIN KINASE CDC5_MSD2"/>
    <property type="match status" value="1"/>
</dbReference>
<keyword evidence="4 7" id="KW-0547">Nucleotide-binding</keyword>
<dbReference type="InterPro" id="IPR008271">
    <property type="entry name" value="Ser/Thr_kinase_AS"/>
</dbReference>
<feature type="region of interest" description="Disordered" evidence="8">
    <location>
        <begin position="1108"/>
        <end position="1138"/>
    </location>
</feature>
<dbReference type="GO" id="GO:0005737">
    <property type="term" value="C:cytoplasm"/>
    <property type="evidence" value="ECO:0007669"/>
    <property type="project" value="TreeGrafter"/>
</dbReference>
<feature type="region of interest" description="Disordered" evidence="8">
    <location>
        <begin position="449"/>
        <end position="482"/>
    </location>
</feature>
<dbReference type="InterPro" id="IPR036947">
    <property type="entry name" value="POLO_box_dom_sf"/>
</dbReference>
<feature type="compositionally biased region" description="Basic and acidic residues" evidence="8">
    <location>
        <begin position="1119"/>
        <end position="1129"/>
    </location>
</feature>
<dbReference type="InterPro" id="IPR000719">
    <property type="entry name" value="Prot_kinase_dom"/>
</dbReference>
<evidence type="ECO:0000256" key="6">
    <source>
        <dbReference type="ARBA" id="ARBA00022840"/>
    </source>
</evidence>
<organism evidence="10 11">
    <name type="scientific">Rasamsonia emersonii (strain ATCC 16479 / CBS 393.64 / IMI 116815)</name>
    <dbReference type="NCBI Taxonomy" id="1408163"/>
    <lineage>
        <taxon>Eukaryota</taxon>
        <taxon>Fungi</taxon>
        <taxon>Dikarya</taxon>
        <taxon>Ascomycota</taxon>
        <taxon>Pezizomycotina</taxon>
        <taxon>Eurotiomycetes</taxon>
        <taxon>Eurotiomycetidae</taxon>
        <taxon>Eurotiales</taxon>
        <taxon>Trichocomaceae</taxon>
        <taxon>Rasamsonia</taxon>
    </lineage>
</organism>
<dbReference type="EMBL" id="LASV01000721">
    <property type="protein sequence ID" value="KKA17011.1"/>
    <property type="molecule type" value="Genomic_DNA"/>
</dbReference>
<dbReference type="SMART" id="SM00220">
    <property type="entry name" value="S_TKc"/>
    <property type="match status" value="1"/>
</dbReference>
<feature type="region of interest" description="Disordered" evidence="8">
    <location>
        <begin position="1054"/>
        <end position="1085"/>
    </location>
</feature>
<dbReference type="PANTHER" id="PTHR24345">
    <property type="entry name" value="SERINE/THREONINE-PROTEIN KINASE PLK"/>
    <property type="match status" value="1"/>
</dbReference>
<keyword evidence="5 10" id="KW-0418">Kinase</keyword>
<keyword evidence="3" id="KW-0677">Repeat</keyword>
<dbReference type="InterPro" id="IPR033701">
    <property type="entry name" value="POLO_box_1"/>
</dbReference>
<dbReference type="InterPro" id="IPR017441">
    <property type="entry name" value="Protein_kinase_ATP_BS"/>
</dbReference>